<feature type="compositionally biased region" description="Low complexity" evidence="1">
    <location>
        <begin position="43"/>
        <end position="52"/>
    </location>
</feature>
<feature type="region of interest" description="Disordered" evidence="1">
    <location>
        <begin position="218"/>
        <end position="251"/>
    </location>
</feature>
<feature type="region of interest" description="Disordered" evidence="1">
    <location>
        <begin position="35"/>
        <end position="200"/>
    </location>
</feature>
<feature type="compositionally biased region" description="Polar residues" evidence="1">
    <location>
        <begin position="58"/>
        <end position="67"/>
    </location>
</feature>
<dbReference type="AlphaFoldDB" id="A0A0G4HJI9"/>
<gene>
    <name evidence="3" type="ORF">Cvel_28287</name>
</gene>
<reference evidence="3" key="1">
    <citation type="submission" date="2014-11" db="EMBL/GenBank/DDBJ databases">
        <authorList>
            <person name="Otto D Thomas"/>
            <person name="Naeem Raeece"/>
        </authorList>
    </citation>
    <scope>NUCLEOTIDE SEQUENCE</scope>
</reference>
<proteinExistence type="predicted"/>
<evidence type="ECO:0000256" key="1">
    <source>
        <dbReference type="SAM" id="MobiDB-lite"/>
    </source>
</evidence>
<name>A0A0G4HJI9_9ALVE</name>
<feature type="compositionally biased region" description="Basic and acidic residues" evidence="1">
    <location>
        <begin position="239"/>
        <end position="251"/>
    </location>
</feature>
<feature type="transmembrane region" description="Helical" evidence="2">
    <location>
        <begin position="6"/>
        <end position="25"/>
    </location>
</feature>
<sequence>MKSHGVWSFLVLLVLMTSLFVWSSIRRIGASSRGGAAGVEQLSQGSSKSSSSPEGQRDSSASPSLPESRQKKQRISLPSLLKTKRSKSPPPLPAQRLKHANKTAVELTTTESAFEGSLSEKDPIKPFTSLPAKDTPSASTPLSVDHNKTMDVLPALQELSSQSSLLTEPSLPDSSPSEYQDPEENSPTAQAATSFVPTGPDLAYITDTLEGWRLRKRLRDEQRQRSNVLTGGPVPYHGRSVEKEEDSIHCQ</sequence>
<dbReference type="EMBL" id="CDMZ01002903">
    <property type="protein sequence ID" value="CEM44338.1"/>
    <property type="molecule type" value="Genomic_DNA"/>
</dbReference>
<accession>A0A0G4HJI9</accession>
<keyword evidence="2" id="KW-0472">Membrane</keyword>
<evidence type="ECO:0000256" key="2">
    <source>
        <dbReference type="SAM" id="Phobius"/>
    </source>
</evidence>
<protein>
    <submittedName>
        <fullName evidence="3">Uncharacterized protein</fullName>
    </submittedName>
</protein>
<keyword evidence="2" id="KW-0812">Transmembrane</keyword>
<feature type="compositionally biased region" description="Polar residues" evidence="1">
    <location>
        <begin position="185"/>
        <end position="196"/>
    </location>
</feature>
<feature type="compositionally biased region" description="Low complexity" evidence="1">
    <location>
        <begin position="156"/>
        <end position="172"/>
    </location>
</feature>
<keyword evidence="2" id="KW-1133">Transmembrane helix</keyword>
<evidence type="ECO:0000313" key="3">
    <source>
        <dbReference type="EMBL" id="CEM44338.1"/>
    </source>
</evidence>
<organism evidence="3">
    <name type="scientific">Chromera velia CCMP2878</name>
    <dbReference type="NCBI Taxonomy" id="1169474"/>
    <lineage>
        <taxon>Eukaryota</taxon>
        <taxon>Sar</taxon>
        <taxon>Alveolata</taxon>
        <taxon>Colpodellida</taxon>
        <taxon>Chromeraceae</taxon>
        <taxon>Chromera</taxon>
    </lineage>
</organism>
<dbReference type="VEuPathDB" id="CryptoDB:Cvel_28287"/>